<evidence type="ECO:0000256" key="1">
    <source>
        <dbReference type="SAM" id="MobiDB-lite"/>
    </source>
</evidence>
<reference evidence="2" key="1">
    <citation type="submission" date="2022-05" db="EMBL/GenBank/DDBJ databases">
        <title>Genomic analysis of Brachybacterium sp. CBA3104.</title>
        <authorList>
            <person name="Roh S.W."/>
            <person name="Kim Y.B."/>
            <person name="Kim Y."/>
        </authorList>
    </citation>
    <scope>NUCLEOTIDE SEQUENCE</scope>
    <source>
        <strain evidence="2">CBA3104</strain>
    </source>
</reference>
<feature type="region of interest" description="Disordered" evidence="1">
    <location>
        <begin position="1"/>
        <end position="39"/>
    </location>
</feature>
<keyword evidence="3" id="KW-1185">Reference proteome</keyword>
<evidence type="ECO:0000313" key="3">
    <source>
        <dbReference type="Proteomes" id="UP001055868"/>
    </source>
</evidence>
<dbReference type="EMBL" id="CP097218">
    <property type="protein sequence ID" value="UQN31218.1"/>
    <property type="molecule type" value="Genomic_DNA"/>
</dbReference>
<gene>
    <name evidence="2" type="ORF">M4486_08045</name>
</gene>
<name>A0ABY4N9I3_9MICO</name>
<accession>A0ABY4N9I3</accession>
<evidence type="ECO:0000313" key="2">
    <source>
        <dbReference type="EMBL" id="UQN31218.1"/>
    </source>
</evidence>
<dbReference type="Proteomes" id="UP001055868">
    <property type="component" value="Chromosome"/>
</dbReference>
<proteinExistence type="predicted"/>
<protein>
    <submittedName>
        <fullName evidence="2">Acetyltransferase</fullName>
    </submittedName>
</protein>
<sequence length="113" mass="11887">MAQEHSPDPPPGATPGDHPAVDRGASPDPARRPRPGWAPFLQVGTRVVVRYAIDRSASPHGEGMTDALGVVEDADEDTVTIATKRGSDRVVRGLVTAARPVPDPPRRRGGAGR</sequence>
<organism evidence="2 3">
    <name type="scientific">Brachybacterium kimchii</name>
    <dbReference type="NCBI Taxonomy" id="2942909"/>
    <lineage>
        <taxon>Bacteria</taxon>
        <taxon>Bacillati</taxon>
        <taxon>Actinomycetota</taxon>
        <taxon>Actinomycetes</taxon>
        <taxon>Micrococcales</taxon>
        <taxon>Dermabacteraceae</taxon>
        <taxon>Brachybacterium</taxon>
    </lineage>
</organism>
<dbReference type="RefSeq" id="WP_249480657.1">
    <property type="nucleotide sequence ID" value="NZ_CP097218.1"/>
</dbReference>